<evidence type="ECO:0000313" key="2">
    <source>
        <dbReference type="Proteomes" id="UP000265955"/>
    </source>
</evidence>
<dbReference type="Proteomes" id="UP000265955">
    <property type="component" value="Unassembled WGS sequence"/>
</dbReference>
<dbReference type="RefSeq" id="WP_119770517.1">
    <property type="nucleotide sequence ID" value="NZ_QYUO01000002.1"/>
</dbReference>
<dbReference type="EMBL" id="QYUO01000002">
    <property type="protein sequence ID" value="RJF95367.1"/>
    <property type="molecule type" value="Genomic_DNA"/>
</dbReference>
<comment type="caution">
    <text evidence="1">The sequence shown here is derived from an EMBL/GenBank/DDBJ whole genome shotgun (WGS) entry which is preliminary data.</text>
</comment>
<protein>
    <submittedName>
        <fullName evidence="1">Uncharacterized protein</fullName>
    </submittedName>
</protein>
<organism evidence="1 2">
    <name type="scientific">Noviherbaspirillum saxi</name>
    <dbReference type="NCBI Taxonomy" id="2320863"/>
    <lineage>
        <taxon>Bacteria</taxon>
        <taxon>Pseudomonadati</taxon>
        <taxon>Pseudomonadota</taxon>
        <taxon>Betaproteobacteria</taxon>
        <taxon>Burkholderiales</taxon>
        <taxon>Oxalobacteraceae</taxon>
        <taxon>Noviherbaspirillum</taxon>
    </lineage>
</organism>
<dbReference type="AlphaFoldDB" id="A0A3A3FJA9"/>
<evidence type="ECO:0000313" key="1">
    <source>
        <dbReference type="EMBL" id="RJF95367.1"/>
    </source>
</evidence>
<sequence length="69" mass="7723">MQINRAVEEVLGEAAVELLNTLVSHVVVANPDDKAGLFYLPVEPDNWNSTMMLMREIFEAEIFVSGQTE</sequence>
<name>A0A3A3FJA9_9BURK</name>
<gene>
    <name evidence="1" type="ORF">D3871_18235</name>
</gene>
<reference evidence="2" key="1">
    <citation type="submission" date="2018-09" db="EMBL/GenBank/DDBJ databases">
        <authorList>
            <person name="Zhu H."/>
        </authorList>
    </citation>
    <scope>NUCLEOTIDE SEQUENCE [LARGE SCALE GENOMIC DNA]</scope>
    <source>
        <strain evidence="2">K1R23-30</strain>
    </source>
</reference>
<keyword evidence="2" id="KW-1185">Reference proteome</keyword>
<accession>A0A3A3FJA9</accession>
<dbReference type="OrthoDB" id="8778893at2"/>
<proteinExistence type="predicted"/>